<comment type="caution">
    <text evidence="1">The sequence shown here is derived from an EMBL/GenBank/DDBJ whole genome shotgun (WGS) entry which is preliminary data.</text>
</comment>
<proteinExistence type="predicted"/>
<dbReference type="Proteomes" id="UP000828048">
    <property type="component" value="Chromosome 6"/>
</dbReference>
<name>A0ACB7X9K3_9ERIC</name>
<accession>A0ACB7X9K3</accession>
<gene>
    <name evidence="1" type="ORF">Vadar_008874</name>
</gene>
<keyword evidence="2" id="KW-1185">Reference proteome</keyword>
<evidence type="ECO:0000313" key="2">
    <source>
        <dbReference type="Proteomes" id="UP000828048"/>
    </source>
</evidence>
<dbReference type="EMBL" id="CM037156">
    <property type="protein sequence ID" value="KAH7837044.1"/>
    <property type="molecule type" value="Genomic_DNA"/>
</dbReference>
<evidence type="ECO:0000313" key="1">
    <source>
        <dbReference type="EMBL" id="KAH7837044.1"/>
    </source>
</evidence>
<protein>
    <submittedName>
        <fullName evidence="1">Uncharacterized protein</fullName>
    </submittedName>
</protein>
<sequence length="70" mass="7786">MEFQCPGKRAWPEVVGARGEAAAAKIEMENPDVHAIVLREGTPVTRDFRCNRVRVFVNDHGVVVREPTIG</sequence>
<organism evidence="1 2">
    <name type="scientific">Vaccinium darrowii</name>
    <dbReference type="NCBI Taxonomy" id="229202"/>
    <lineage>
        <taxon>Eukaryota</taxon>
        <taxon>Viridiplantae</taxon>
        <taxon>Streptophyta</taxon>
        <taxon>Embryophyta</taxon>
        <taxon>Tracheophyta</taxon>
        <taxon>Spermatophyta</taxon>
        <taxon>Magnoliopsida</taxon>
        <taxon>eudicotyledons</taxon>
        <taxon>Gunneridae</taxon>
        <taxon>Pentapetalae</taxon>
        <taxon>asterids</taxon>
        <taxon>Ericales</taxon>
        <taxon>Ericaceae</taxon>
        <taxon>Vaccinioideae</taxon>
        <taxon>Vaccinieae</taxon>
        <taxon>Vaccinium</taxon>
    </lineage>
</organism>
<reference evidence="1 2" key="1">
    <citation type="journal article" date="2021" name="Hortic Res">
        <title>High-quality reference genome and annotation aids understanding of berry development for evergreen blueberry (Vaccinium darrowii).</title>
        <authorList>
            <person name="Yu J."/>
            <person name="Hulse-Kemp A.M."/>
            <person name="Babiker E."/>
            <person name="Staton M."/>
        </authorList>
    </citation>
    <scope>NUCLEOTIDE SEQUENCE [LARGE SCALE GENOMIC DNA]</scope>
    <source>
        <strain evidence="2">cv. NJ 8807/NJ 8810</strain>
        <tissue evidence="1">Young leaf</tissue>
    </source>
</reference>